<keyword evidence="4" id="KW-1185">Reference proteome</keyword>
<accession>A0A8K1FEC1</accession>
<evidence type="ECO:0000256" key="1">
    <source>
        <dbReference type="ARBA" id="ARBA00022801"/>
    </source>
</evidence>
<dbReference type="GO" id="GO:0009062">
    <property type="term" value="P:fatty acid catabolic process"/>
    <property type="evidence" value="ECO:0007669"/>
    <property type="project" value="TreeGrafter"/>
</dbReference>
<dbReference type="PANTHER" id="PTHR11049">
    <property type="entry name" value="ACYL COENZYME A THIOESTER HYDROLASE"/>
    <property type="match status" value="1"/>
</dbReference>
<protein>
    <recommendedName>
        <fullName evidence="2">HotDog ACOT-type domain-containing protein</fullName>
    </recommendedName>
</protein>
<gene>
    <name evidence="3" type="ORF">Poli38472_010605</name>
</gene>
<dbReference type="FunFam" id="3.10.129.10:FF:000055">
    <property type="entry name" value="ATP-binding Cassette (ABC) superfamily"/>
    <property type="match status" value="1"/>
</dbReference>
<dbReference type="InterPro" id="IPR033120">
    <property type="entry name" value="HOTDOG_ACOT"/>
</dbReference>
<dbReference type="Proteomes" id="UP000794436">
    <property type="component" value="Unassembled WGS sequence"/>
</dbReference>
<reference evidence="3" key="1">
    <citation type="submission" date="2019-03" db="EMBL/GenBank/DDBJ databases">
        <title>Long read genome sequence of the mycoparasitic Pythium oligandrum ATCC 38472 isolated from sugarbeet rhizosphere.</title>
        <authorList>
            <person name="Gaulin E."/>
        </authorList>
    </citation>
    <scope>NUCLEOTIDE SEQUENCE</scope>
    <source>
        <strain evidence="3">ATCC 38472_TT</strain>
    </source>
</reference>
<organism evidence="3 4">
    <name type="scientific">Pythium oligandrum</name>
    <name type="common">Mycoparasitic fungus</name>
    <dbReference type="NCBI Taxonomy" id="41045"/>
    <lineage>
        <taxon>Eukaryota</taxon>
        <taxon>Sar</taxon>
        <taxon>Stramenopiles</taxon>
        <taxon>Oomycota</taxon>
        <taxon>Peronosporomycetes</taxon>
        <taxon>Pythiales</taxon>
        <taxon>Pythiaceae</taxon>
        <taxon>Pythium</taxon>
    </lineage>
</organism>
<name>A0A8K1FEC1_PYTOL</name>
<dbReference type="GO" id="GO:0052816">
    <property type="term" value="F:long-chain fatty acyl-CoA hydrolase activity"/>
    <property type="evidence" value="ECO:0007669"/>
    <property type="project" value="TreeGrafter"/>
</dbReference>
<evidence type="ECO:0000259" key="2">
    <source>
        <dbReference type="PROSITE" id="PS51770"/>
    </source>
</evidence>
<dbReference type="InterPro" id="IPR040170">
    <property type="entry name" value="Cytosol_ACT"/>
</dbReference>
<dbReference type="EMBL" id="SPLM01000147">
    <property type="protein sequence ID" value="TMW55723.1"/>
    <property type="molecule type" value="Genomic_DNA"/>
</dbReference>
<proteinExistence type="predicted"/>
<feature type="domain" description="HotDog ACOT-type" evidence="2">
    <location>
        <begin position="226"/>
        <end position="339"/>
    </location>
</feature>
<dbReference type="Pfam" id="PF03061">
    <property type="entry name" value="4HBT"/>
    <property type="match status" value="2"/>
</dbReference>
<comment type="caution">
    <text evidence="3">The sequence shown here is derived from an EMBL/GenBank/DDBJ whole genome shotgun (WGS) entry which is preliminary data.</text>
</comment>
<dbReference type="FunFam" id="3.10.129.10:FF:000057">
    <property type="entry name" value="ATP-binding Cassette (ABC) superfamily"/>
    <property type="match status" value="1"/>
</dbReference>
<dbReference type="OrthoDB" id="331699at2759"/>
<dbReference type="PANTHER" id="PTHR11049:SF24">
    <property type="entry name" value="CYTOSOLIC ACYL COENZYME A THIOESTER HYDROLASE"/>
    <property type="match status" value="1"/>
</dbReference>
<sequence length="408" mass="46509">MHSRCPSALRTLARAGVAKRSPLPRFSSQIAAFTAEPAHPEHVNVRDTRLAYADIIGEESLNGSLISAGPVLERLDIFGAAVAENCSKKGIATISVDRVDITNQIAHGDLIRLEGEMIYTGRTSMSVQISGFRHDLETGTYVHTLSAIMSCVALDENKRPSPGLPQLRDDENPEYLEKLEAMAAQRKDLFSRWQNVQDMVDQMPYVSRDMIHMFDQQEKTHFIPIPDTLIEVQNSFLPKHLNRNNTIFGGEVLTWMDKVALYCARNFTKNINMVTVSMNRIFFKLPITMDDIVTMNARVCSVRRHHLEVEVEVFVERIGSGERRRSHTGYFTVVNLDRSYRRKLILQGLAVDESDQESMRRLLKAQHRWLFDDEDKELLCLEPLSLSTLRKSTPKNPFYRPSNGHKLL</sequence>
<dbReference type="Gene3D" id="3.10.129.10">
    <property type="entry name" value="Hotdog Thioesterase"/>
    <property type="match status" value="2"/>
</dbReference>
<feature type="domain" description="HotDog ACOT-type" evidence="2">
    <location>
        <begin position="41"/>
        <end position="157"/>
    </location>
</feature>
<dbReference type="GO" id="GO:0005829">
    <property type="term" value="C:cytosol"/>
    <property type="evidence" value="ECO:0007669"/>
    <property type="project" value="TreeGrafter"/>
</dbReference>
<dbReference type="InterPro" id="IPR029069">
    <property type="entry name" value="HotDog_dom_sf"/>
</dbReference>
<keyword evidence="1" id="KW-0378">Hydrolase</keyword>
<dbReference type="PROSITE" id="PS51770">
    <property type="entry name" value="HOTDOG_ACOT"/>
    <property type="match status" value="2"/>
</dbReference>
<dbReference type="InterPro" id="IPR006683">
    <property type="entry name" value="Thioestr_dom"/>
</dbReference>
<evidence type="ECO:0000313" key="4">
    <source>
        <dbReference type="Proteomes" id="UP000794436"/>
    </source>
</evidence>
<evidence type="ECO:0000313" key="3">
    <source>
        <dbReference type="EMBL" id="TMW55723.1"/>
    </source>
</evidence>
<dbReference type="CDD" id="cd03442">
    <property type="entry name" value="BFIT_BACH"/>
    <property type="match status" value="2"/>
</dbReference>
<dbReference type="SUPFAM" id="SSF54637">
    <property type="entry name" value="Thioesterase/thiol ester dehydrase-isomerase"/>
    <property type="match status" value="2"/>
</dbReference>
<dbReference type="GO" id="GO:0006637">
    <property type="term" value="P:acyl-CoA metabolic process"/>
    <property type="evidence" value="ECO:0007669"/>
    <property type="project" value="TreeGrafter"/>
</dbReference>
<dbReference type="AlphaFoldDB" id="A0A8K1FEC1"/>